<comment type="caution">
    <text evidence="8">The sequence shown here is derived from an EMBL/GenBank/DDBJ whole genome shotgun (WGS) entry which is preliminary data.</text>
</comment>
<dbReference type="PANTHER" id="PTHR30349">
    <property type="entry name" value="PHAGE INTEGRASE-RELATED"/>
    <property type="match status" value="1"/>
</dbReference>
<evidence type="ECO:0000256" key="2">
    <source>
        <dbReference type="ARBA" id="ARBA00022908"/>
    </source>
</evidence>
<organism evidence="8 9">
    <name type="scientific">Rubricoccus marinus</name>
    <dbReference type="NCBI Taxonomy" id="716817"/>
    <lineage>
        <taxon>Bacteria</taxon>
        <taxon>Pseudomonadati</taxon>
        <taxon>Rhodothermota</taxon>
        <taxon>Rhodothermia</taxon>
        <taxon>Rhodothermales</taxon>
        <taxon>Rubricoccaceae</taxon>
        <taxon>Rubricoccus</taxon>
    </lineage>
</organism>
<gene>
    <name evidence="8" type="ORF">BSZ36_12135</name>
</gene>
<evidence type="ECO:0000313" key="9">
    <source>
        <dbReference type="Proteomes" id="UP000216446"/>
    </source>
</evidence>
<dbReference type="OrthoDB" id="9801717at2"/>
<keyword evidence="2" id="KW-0229">DNA integration</keyword>
<dbReference type="PANTHER" id="PTHR30349:SF81">
    <property type="entry name" value="TYROSINE RECOMBINASE XERC"/>
    <property type="match status" value="1"/>
</dbReference>
<dbReference type="GO" id="GO:0015074">
    <property type="term" value="P:DNA integration"/>
    <property type="evidence" value="ECO:0007669"/>
    <property type="project" value="UniProtKB-KW"/>
</dbReference>
<evidence type="ECO:0000259" key="6">
    <source>
        <dbReference type="PROSITE" id="PS51898"/>
    </source>
</evidence>
<dbReference type="InterPro" id="IPR002104">
    <property type="entry name" value="Integrase_catalytic"/>
</dbReference>
<evidence type="ECO:0000256" key="1">
    <source>
        <dbReference type="ARBA" id="ARBA00022829"/>
    </source>
</evidence>
<dbReference type="AlphaFoldDB" id="A0A259U0Y7"/>
<evidence type="ECO:0000313" key="8">
    <source>
        <dbReference type="EMBL" id="OZC03662.1"/>
    </source>
</evidence>
<dbReference type="Pfam" id="PF02899">
    <property type="entry name" value="Phage_int_SAM_1"/>
    <property type="match status" value="1"/>
</dbReference>
<keyword evidence="9" id="KW-1185">Reference proteome</keyword>
<dbReference type="Pfam" id="PF00589">
    <property type="entry name" value="Phage_integrase"/>
    <property type="match status" value="1"/>
</dbReference>
<dbReference type="GO" id="GO:0007059">
    <property type="term" value="P:chromosome segregation"/>
    <property type="evidence" value="ECO:0007669"/>
    <property type="project" value="UniProtKB-KW"/>
</dbReference>
<feature type="domain" description="Core-binding (CB)" evidence="7">
    <location>
        <begin position="17"/>
        <end position="108"/>
    </location>
</feature>
<dbReference type="Proteomes" id="UP000216446">
    <property type="component" value="Unassembled WGS sequence"/>
</dbReference>
<dbReference type="GO" id="GO:0006310">
    <property type="term" value="P:DNA recombination"/>
    <property type="evidence" value="ECO:0007669"/>
    <property type="project" value="UniProtKB-KW"/>
</dbReference>
<evidence type="ECO:0000259" key="7">
    <source>
        <dbReference type="PROSITE" id="PS51900"/>
    </source>
</evidence>
<keyword evidence="3 5" id="KW-0238">DNA-binding</keyword>
<dbReference type="GO" id="GO:0003677">
    <property type="term" value="F:DNA binding"/>
    <property type="evidence" value="ECO:0007669"/>
    <property type="project" value="UniProtKB-UniRule"/>
</dbReference>
<dbReference type="EMBL" id="MQWB01000001">
    <property type="protein sequence ID" value="OZC03662.1"/>
    <property type="molecule type" value="Genomic_DNA"/>
</dbReference>
<feature type="domain" description="Tyr recombinase" evidence="6">
    <location>
        <begin position="130"/>
        <end position="320"/>
    </location>
</feature>
<dbReference type="Gene3D" id="1.10.443.10">
    <property type="entry name" value="Intergrase catalytic core"/>
    <property type="match status" value="1"/>
</dbReference>
<evidence type="ECO:0000256" key="5">
    <source>
        <dbReference type="PROSITE-ProRule" id="PRU01248"/>
    </source>
</evidence>
<dbReference type="InterPro" id="IPR013762">
    <property type="entry name" value="Integrase-like_cat_sf"/>
</dbReference>
<name>A0A259U0Y7_9BACT</name>
<dbReference type="PROSITE" id="PS51898">
    <property type="entry name" value="TYR_RECOMBINASE"/>
    <property type="match status" value="1"/>
</dbReference>
<accession>A0A259U0Y7</accession>
<keyword evidence="1" id="KW-0159">Chromosome partition</keyword>
<protein>
    <submittedName>
        <fullName evidence="8">Integrase</fullName>
    </submittedName>
</protein>
<dbReference type="Gene3D" id="1.10.150.130">
    <property type="match status" value="1"/>
</dbReference>
<dbReference type="InterPro" id="IPR004107">
    <property type="entry name" value="Integrase_SAM-like_N"/>
</dbReference>
<dbReference type="SUPFAM" id="SSF56349">
    <property type="entry name" value="DNA breaking-rejoining enzymes"/>
    <property type="match status" value="1"/>
</dbReference>
<dbReference type="PROSITE" id="PS51900">
    <property type="entry name" value="CB"/>
    <property type="match status" value="1"/>
</dbReference>
<dbReference type="InterPro" id="IPR010998">
    <property type="entry name" value="Integrase_recombinase_N"/>
</dbReference>
<keyword evidence="4" id="KW-0233">DNA recombination</keyword>
<dbReference type="InterPro" id="IPR044068">
    <property type="entry name" value="CB"/>
</dbReference>
<dbReference type="RefSeq" id="WP_094549274.1">
    <property type="nucleotide sequence ID" value="NZ_MQWB01000001.1"/>
</dbReference>
<evidence type="ECO:0000256" key="4">
    <source>
        <dbReference type="ARBA" id="ARBA00023172"/>
    </source>
</evidence>
<dbReference type="InterPro" id="IPR011010">
    <property type="entry name" value="DNA_brk_join_enz"/>
</dbReference>
<evidence type="ECO:0000256" key="3">
    <source>
        <dbReference type="ARBA" id="ARBA00023125"/>
    </source>
</evidence>
<dbReference type="InParanoid" id="A0A259U0Y7"/>
<sequence length="323" mass="36278">MADRETASGGTHRPLFLTAGDLAERLQGFLTDYLQGKSDATIGTYRRSLNEFERYHGARLGSGAHARFGFREDDVTAYKRYLMEERELSQVSVSTYLTALRRLCEYLVARGDLAENPARAVKGNRRPGQHTRGVLAQEDVERLLDLIPQATIIGLRDRALVSLMIYGGLAEIELVRSDRGDLDHTLMGAFLRVQGKGRQSKDQQVPLDPLALDPLVTYLQKREDTSPEAPLFVSHGHRSDGTRLNTRSIRSRINGYLREAKLKRPGISPHSLTHTAALIWLNDGMDLEEVRRRMRHGTLETTMISFRKQGLLKRPSSEGDTSA</sequence>
<reference evidence="8 9" key="1">
    <citation type="submission" date="2016-11" db="EMBL/GenBank/DDBJ databases">
        <title>Study of marine rhodopsin-containing bacteria.</title>
        <authorList>
            <person name="Yoshizawa S."/>
            <person name="Kumagai Y."/>
            <person name="Kogure K."/>
        </authorList>
    </citation>
    <scope>NUCLEOTIDE SEQUENCE [LARGE SCALE GENOMIC DNA]</scope>
    <source>
        <strain evidence="8 9">SG-29</strain>
    </source>
</reference>
<proteinExistence type="predicted"/>
<dbReference type="InterPro" id="IPR050090">
    <property type="entry name" value="Tyrosine_recombinase_XerCD"/>
</dbReference>